<dbReference type="RefSeq" id="WP_182617193.1">
    <property type="nucleotide sequence ID" value="NZ_BAAATF010000003.1"/>
</dbReference>
<evidence type="ECO:0000313" key="4">
    <source>
        <dbReference type="Proteomes" id="UP000540568"/>
    </source>
</evidence>
<gene>
    <name evidence="3" type="ORF">FHX71_002789</name>
</gene>
<comment type="caution">
    <text evidence="3">The sequence shown here is derived from an EMBL/GenBank/DDBJ whole genome shotgun (WGS) entry which is preliminary data.</text>
</comment>
<keyword evidence="2" id="KW-0812">Transmembrane</keyword>
<evidence type="ECO:0000256" key="1">
    <source>
        <dbReference type="SAM" id="MobiDB-lite"/>
    </source>
</evidence>
<protein>
    <submittedName>
        <fullName evidence="3">Uncharacterized protein</fullName>
    </submittedName>
</protein>
<feature type="transmembrane region" description="Helical" evidence="2">
    <location>
        <begin position="197"/>
        <end position="222"/>
    </location>
</feature>
<organism evidence="3 4">
    <name type="scientific">Promicromonospora sukumoe</name>
    <dbReference type="NCBI Taxonomy" id="88382"/>
    <lineage>
        <taxon>Bacteria</taxon>
        <taxon>Bacillati</taxon>
        <taxon>Actinomycetota</taxon>
        <taxon>Actinomycetes</taxon>
        <taxon>Micrococcales</taxon>
        <taxon>Promicromonosporaceae</taxon>
        <taxon>Promicromonospora</taxon>
    </lineage>
</organism>
<keyword evidence="2" id="KW-1133">Transmembrane helix</keyword>
<feature type="region of interest" description="Disordered" evidence="1">
    <location>
        <begin position="1"/>
        <end position="34"/>
    </location>
</feature>
<reference evidence="3 4" key="1">
    <citation type="submission" date="2020-07" db="EMBL/GenBank/DDBJ databases">
        <title>Sequencing the genomes of 1000 actinobacteria strains.</title>
        <authorList>
            <person name="Klenk H.-P."/>
        </authorList>
    </citation>
    <scope>NUCLEOTIDE SEQUENCE [LARGE SCALE GENOMIC DNA]</scope>
    <source>
        <strain evidence="3 4">DSM 44121</strain>
    </source>
</reference>
<keyword evidence="2" id="KW-0472">Membrane</keyword>
<feature type="transmembrane region" description="Helical" evidence="2">
    <location>
        <begin position="38"/>
        <end position="62"/>
    </location>
</feature>
<proteinExistence type="predicted"/>
<keyword evidence="4" id="KW-1185">Reference proteome</keyword>
<evidence type="ECO:0000256" key="2">
    <source>
        <dbReference type="SAM" id="Phobius"/>
    </source>
</evidence>
<dbReference type="AlphaFoldDB" id="A0A7W3J9M7"/>
<name>A0A7W3J9M7_9MICO</name>
<dbReference type="Proteomes" id="UP000540568">
    <property type="component" value="Unassembled WGS sequence"/>
</dbReference>
<sequence length="225" mass="22474">MSAPPPERPAPGTGAPPPTPAGGQPYPAPRPRRTGPKVLTFGGIAVLVVGMILGVVGFVGAARGIVDLVPTDLVTSEGTAGSDALALGPSTTPVPFDVREKGAYLVLEVSQDRSSRLPASAVGAEGPSGPVRISRPEESGSLEVNGWSVFPVGVLVPDEQGTYAIVVDPQVAAADVSIAVSGPYNADSVAGIGGSGIVLLIGVLLGGLGFAMLVAGIIWWAVAKK</sequence>
<feature type="compositionally biased region" description="Pro residues" evidence="1">
    <location>
        <begin position="1"/>
        <end position="20"/>
    </location>
</feature>
<accession>A0A7W3J9M7</accession>
<evidence type="ECO:0000313" key="3">
    <source>
        <dbReference type="EMBL" id="MBA8808847.1"/>
    </source>
</evidence>
<dbReference type="EMBL" id="JACGWV010000001">
    <property type="protein sequence ID" value="MBA8808847.1"/>
    <property type="molecule type" value="Genomic_DNA"/>
</dbReference>